<dbReference type="Proteomes" id="UP000010469">
    <property type="component" value="Chromosome"/>
</dbReference>
<comment type="similarity">
    <text evidence="4">Belongs to the methyltransferase superfamily. Arsenite methyltransferase family.</text>
</comment>
<dbReference type="Pfam" id="PF13847">
    <property type="entry name" value="Methyltransf_31"/>
    <property type="match status" value="1"/>
</dbReference>
<evidence type="ECO:0000256" key="4">
    <source>
        <dbReference type="ARBA" id="ARBA00034487"/>
    </source>
</evidence>
<protein>
    <recommendedName>
        <fullName evidence="6">Arsenite methyltransferase</fullName>
        <ecNumber evidence="5">2.1.1.137</ecNumber>
    </recommendedName>
</protein>
<sequence>MLGDPEDRHFSPFILDNPIRKIIDNPRKIIKRYIKEGDYVADIGAGPGVYTIELAKLVGEKGKVYASDSDPKMVQVLKKKINKLNLKNVIVELASADNIKFIESNTIDFAFSNGVLCCMVNHKGAIEEINRILKEKGIAFISVEKISKGPTAIPKNEWRDLINKFNIIEEREGLFNRYAIISK</sequence>
<accession>L0AA00</accession>
<comment type="catalytic activity">
    <reaction evidence="8">
        <text>arsenic triglutathione + 2 [thioredoxin]-dithiol + 2 S-adenosyl-L-methionine + H2O = dimethylarsinous acid + 2 [thioredoxin]-disulfide + 3 glutathione + 2 S-adenosyl-L-homocysteine + 2 H(+)</text>
        <dbReference type="Rhea" id="RHEA:69464"/>
        <dbReference type="Rhea" id="RHEA-COMP:10698"/>
        <dbReference type="Rhea" id="RHEA-COMP:10700"/>
        <dbReference type="ChEBI" id="CHEBI:15377"/>
        <dbReference type="ChEBI" id="CHEBI:15378"/>
        <dbReference type="ChEBI" id="CHEBI:23808"/>
        <dbReference type="ChEBI" id="CHEBI:29950"/>
        <dbReference type="ChEBI" id="CHEBI:50058"/>
        <dbReference type="ChEBI" id="CHEBI:57856"/>
        <dbReference type="ChEBI" id="CHEBI:57925"/>
        <dbReference type="ChEBI" id="CHEBI:59789"/>
        <dbReference type="ChEBI" id="CHEBI:183640"/>
        <dbReference type="EC" id="2.1.1.137"/>
    </reaction>
</comment>
<keyword evidence="11" id="KW-0830">Ubiquinone</keyword>
<evidence type="ECO:0000256" key="6">
    <source>
        <dbReference type="ARBA" id="ARBA00034545"/>
    </source>
</evidence>
<name>L0AA00_CALLD</name>
<dbReference type="KEGG" id="clg:Calag_0092"/>
<dbReference type="OrthoDB" id="1018at2157"/>
<evidence type="ECO:0000256" key="7">
    <source>
        <dbReference type="ARBA" id="ARBA00047941"/>
    </source>
</evidence>
<feature type="domain" description="Methyltransferase" evidence="10">
    <location>
        <begin position="35"/>
        <end position="142"/>
    </location>
</feature>
<dbReference type="Gene3D" id="3.40.50.150">
    <property type="entry name" value="Vaccinia Virus protein VP39"/>
    <property type="match status" value="1"/>
</dbReference>
<dbReference type="PANTHER" id="PTHR43675">
    <property type="entry name" value="ARSENITE METHYLTRANSFERASE"/>
    <property type="match status" value="1"/>
</dbReference>
<gene>
    <name evidence="11" type="ordered locus">Calag_0092</name>
</gene>
<proteinExistence type="inferred from homology"/>
<evidence type="ECO:0000256" key="9">
    <source>
        <dbReference type="ARBA" id="ARBA00048428"/>
    </source>
</evidence>
<dbReference type="InterPro" id="IPR025714">
    <property type="entry name" value="Methyltranfer_dom"/>
</dbReference>
<dbReference type="GeneID" id="25396751"/>
<evidence type="ECO:0000256" key="5">
    <source>
        <dbReference type="ARBA" id="ARBA00034521"/>
    </source>
</evidence>
<evidence type="ECO:0000256" key="1">
    <source>
        <dbReference type="ARBA" id="ARBA00022603"/>
    </source>
</evidence>
<keyword evidence="2" id="KW-0808">Transferase</keyword>
<keyword evidence="1 11" id="KW-0489">Methyltransferase</keyword>
<evidence type="ECO:0000259" key="10">
    <source>
        <dbReference type="Pfam" id="PF13847"/>
    </source>
</evidence>
<dbReference type="eggNOG" id="arCOG02703">
    <property type="taxonomic scope" value="Archaea"/>
</dbReference>
<keyword evidence="12" id="KW-1185">Reference proteome</keyword>
<reference evidence="12" key="1">
    <citation type="submission" date="2012-03" db="EMBL/GenBank/DDBJ databases">
        <title>Complete genome of Caldisphaera lagunensis DSM 15908.</title>
        <authorList>
            <person name="Lucas S."/>
            <person name="Copeland A."/>
            <person name="Lapidus A."/>
            <person name="Glavina del Rio T."/>
            <person name="Dalin E."/>
            <person name="Tice H."/>
            <person name="Bruce D."/>
            <person name="Goodwin L."/>
            <person name="Pitluck S."/>
            <person name="Peters L."/>
            <person name="Mikhailova N."/>
            <person name="Teshima H."/>
            <person name="Kyrpides N."/>
            <person name="Mavromatis K."/>
            <person name="Ivanova N."/>
            <person name="Brettin T."/>
            <person name="Detter J.C."/>
            <person name="Han C."/>
            <person name="Larimer F."/>
            <person name="Land M."/>
            <person name="Hauser L."/>
            <person name="Markowitz V."/>
            <person name="Cheng J.-F."/>
            <person name="Hugenholtz P."/>
            <person name="Woyke T."/>
            <person name="Wu D."/>
            <person name="Spring S."/>
            <person name="Schroeder M."/>
            <person name="Brambilla E."/>
            <person name="Klenk H.-P."/>
            <person name="Eisen J.A."/>
        </authorList>
    </citation>
    <scope>NUCLEOTIDE SEQUENCE [LARGE SCALE GENOMIC DNA]</scope>
    <source>
        <strain evidence="12">DSM 15908 / JCM 11604 / IC-154</strain>
    </source>
</reference>
<dbReference type="FunCoup" id="L0AA00">
    <property type="interactions" value="3"/>
</dbReference>
<dbReference type="InterPro" id="IPR026669">
    <property type="entry name" value="Arsenite_MeTrfase-like"/>
</dbReference>
<dbReference type="RefSeq" id="WP_015231778.1">
    <property type="nucleotide sequence ID" value="NC_019791.1"/>
</dbReference>
<dbReference type="InterPro" id="IPR029063">
    <property type="entry name" value="SAM-dependent_MTases_sf"/>
</dbReference>
<evidence type="ECO:0000313" key="12">
    <source>
        <dbReference type="Proteomes" id="UP000010469"/>
    </source>
</evidence>
<dbReference type="InParanoid" id="L0AA00"/>
<dbReference type="EMBL" id="CP003378">
    <property type="protein sequence ID" value="AFZ69880.1"/>
    <property type="molecule type" value="Genomic_DNA"/>
</dbReference>
<dbReference type="HOGENOM" id="CLU_129117_0_0_2"/>
<keyword evidence="3" id="KW-0949">S-adenosyl-L-methionine</keyword>
<dbReference type="EC" id="2.1.1.137" evidence="5"/>
<comment type="catalytic activity">
    <reaction evidence="7">
        <text>arsenic triglutathione + [thioredoxin]-dithiol + S-adenosyl-L-methionine + 2 H2O = methylarsonous acid + [thioredoxin]-disulfide + 3 glutathione + S-adenosyl-L-homocysteine + H(+)</text>
        <dbReference type="Rhea" id="RHEA:69460"/>
        <dbReference type="Rhea" id="RHEA-COMP:10698"/>
        <dbReference type="Rhea" id="RHEA-COMP:10700"/>
        <dbReference type="ChEBI" id="CHEBI:15377"/>
        <dbReference type="ChEBI" id="CHEBI:15378"/>
        <dbReference type="ChEBI" id="CHEBI:17826"/>
        <dbReference type="ChEBI" id="CHEBI:29950"/>
        <dbReference type="ChEBI" id="CHEBI:50058"/>
        <dbReference type="ChEBI" id="CHEBI:57856"/>
        <dbReference type="ChEBI" id="CHEBI:57925"/>
        <dbReference type="ChEBI" id="CHEBI:59789"/>
        <dbReference type="ChEBI" id="CHEBI:183640"/>
        <dbReference type="EC" id="2.1.1.137"/>
    </reaction>
</comment>
<dbReference type="GO" id="GO:0032259">
    <property type="term" value="P:methylation"/>
    <property type="evidence" value="ECO:0007669"/>
    <property type="project" value="UniProtKB-KW"/>
</dbReference>
<comment type="catalytic activity">
    <reaction evidence="9">
        <text>arsenic triglutathione + 3 [thioredoxin]-dithiol + 3 S-adenosyl-L-methionine = trimethylarsine + 3 [thioredoxin]-disulfide + 3 glutathione + 3 S-adenosyl-L-homocysteine + 3 H(+)</text>
        <dbReference type="Rhea" id="RHEA:69432"/>
        <dbReference type="Rhea" id="RHEA-COMP:10698"/>
        <dbReference type="Rhea" id="RHEA-COMP:10700"/>
        <dbReference type="ChEBI" id="CHEBI:15378"/>
        <dbReference type="ChEBI" id="CHEBI:27130"/>
        <dbReference type="ChEBI" id="CHEBI:29950"/>
        <dbReference type="ChEBI" id="CHEBI:50058"/>
        <dbReference type="ChEBI" id="CHEBI:57856"/>
        <dbReference type="ChEBI" id="CHEBI:57925"/>
        <dbReference type="ChEBI" id="CHEBI:59789"/>
        <dbReference type="ChEBI" id="CHEBI:183640"/>
        <dbReference type="EC" id="2.1.1.137"/>
    </reaction>
</comment>
<dbReference type="PANTHER" id="PTHR43675:SF8">
    <property type="entry name" value="ARSENITE METHYLTRANSFERASE"/>
    <property type="match status" value="1"/>
</dbReference>
<evidence type="ECO:0000256" key="2">
    <source>
        <dbReference type="ARBA" id="ARBA00022679"/>
    </source>
</evidence>
<dbReference type="GO" id="GO:0030791">
    <property type="term" value="F:arsenite methyltransferase activity"/>
    <property type="evidence" value="ECO:0007669"/>
    <property type="project" value="UniProtKB-EC"/>
</dbReference>
<evidence type="ECO:0000256" key="8">
    <source>
        <dbReference type="ARBA" id="ARBA00047943"/>
    </source>
</evidence>
<evidence type="ECO:0000256" key="3">
    <source>
        <dbReference type="ARBA" id="ARBA00022691"/>
    </source>
</evidence>
<dbReference type="CDD" id="cd02440">
    <property type="entry name" value="AdoMet_MTases"/>
    <property type="match status" value="1"/>
</dbReference>
<evidence type="ECO:0000313" key="11">
    <source>
        <dbReference type="EMBL" id="AFZ69880.1"/>
    </source>
</evidence>
<dbReference type="SUPFAM" id="SSF53335">
    <property type="entry name" value="S-adenosyl-L-methionine-dependent methyltransferases"/>
    <property type="match status" value="1"/>
</dbReference>
<dbReference type="AlphaFoldDB" id="L0AA00"/>
<organism evidence="11 12">
    <name type="scientific">Caldisphaera lagunensis (strain DSM 15908 / JCM 11604 / ANMR 0165 / IC-154)</name>
    <dbReference type="NCBI Taxonomy" id="1056495"/>
    <lineage>
        <taxon>Archaea</taxon>
        <taxon>Thermoproteota</taxon>
        <taxon>Thermoprotei</taxon>
        <taxon>Acidilobales</taxon>
        <taxon>Caldisphaeraceae</taxon>
        <taxon>Caldisphaera</taxon>
    </lineage>
</organism>